<keyword evidence="2" id="KW-1185">Reference proteome</keyword>
<sequence>MGDKKSKVHPDSAQFCSITAASQKDAQNFLDKYKKLDVAIDAFYNDPTQFGPLSPAAPATSTKGLVQIFDSFKDKDGDDITIDGTIRFCEALGVDPEDVVLLAIAYELKSPRLGQWTKQGWIDGWKNLGCDSLAGMKSALGTLRTKLSNDPAYFRKVYGHTFDFARQEGQRSLGTDTAIPFWGLLLAHGQKGGALTRRDGEQDIPMDGQGGWKPAYTDLWFEFLTSKNVKGISKDTWLMFLDFVRTINADFSNYDME</sequence>
<dbReference type="Proteomes" id="UP000308600">
    <property type="component" value="Unassembled WGS sequence"/>
</dbReference>
<evidence type="ECO:0000313" key="2">
    <source>
        <dbReference type="Proteomes" id="UP000308600"/>
    </source>
</evidence>
<evidence type="ECO:0000313" key="1">
    <source>
        <dbReference type="EMBL" id="TFK71230.1"/>
    </source>
</evidence>
<gene>
    <name evidence="1" type="ORF">BDN72DRAFT_837988</name>
</gene>
<feature type="non-terminal residue" evidence="1">
    <location>
        <position position="257"/>
    </location>
</feature>
<reference evidence="1 2" key="1">
    <citation type="journal article" date="2019" name="Nat. Ecol. Evol.">
        <title>Megaphylogeny resolves global patterns of mushroom evolution.</title>
        <authorList>
            <person name="Varga T."/>
            <person name="Krizsan K."/>
            <person name="Foldi C."/>
            <person name="Dima B."/>
            <person name="Sanchez-Garcia M."/>
            <person name="Sanchez-Ramirez S."/>
            <person name="Szollosi G.J."/>
            <person name="Szarkandi J.G."/>
            <person name="Papp V."/>
            <person name="Albert L."/>
            <person name="Andreopoulos W."/>
            <person name="Angelini C."/>
            <person name="Antonin V."/>
            <person name="Barry K.W."/>
            <person name="Bougher N.L."/>
            <person name="Buchanan P."/>
            <person name="Buyck B."/>
            <person name="Bense V."/>
            <person name="Catcheside P."/>
            <person name="Chovatia M."/>
            <person name="Cooper J."/>
            <person name="Damon W."/>
            <person name="Desjardin D."/>
            <person name="Finy P."/>
            <person name="Geml J."/>
            <person name="Haridas S."/>
            <person name="Hughes K."/>
            <person name="Justo A."/>
            <person name="Karasinski D."/>
            <person name="Kautmanova I."/>
            <person name="Kiss B."/>
            <person name="Kocsube S."/>
            <person name="Kotiranta H."/>
            <person name="LaButti K.M."/>
            <person name="Lechner B.E."/>
            <person name="Liimatainen K."/>
            <person name="Lipzen A."/>
            <person name="Lukacs Z."/>
            <person name="Mihaltcheva S."/>
            <person name="Morgado L.N."/>
            <person name="Niskanen T."/>
            <person name="Noordeloos M.E."/>
            <person name="Ohm R.A."/>
            <person name="Ortiz-Santana B."/>
            <person name="Ovrebo C."/>
            <person name="Racz N."/>
            <person name="Riley R."/>
            <person name="Savchenko A."/>
            <person name="Shiryaev A."/>
            <person name="Soop K."/>
            <person name="Spirin V."/>
            <person name="Szebenyi C."/>
            <person name="Tomsovsky M."/>
            <person name="Tulloss R.E."/>
            <person name="Uehling J."/>
            <person name="Grigoriev I.V."/>
            <person name="Vagvolgyi C."/>
            <person name="Papp T."/>
            <person name="Martin F.M."/>
            <person name="Miettinen O."/>
            <person name="Hibbett D.S."/>
            <person name="Nagy L.G."/>
        </authorList>
    </citation>
    <scope>NUCLEOTIDE SEQUENCE [LARGE SCALE GENOMIC DNA]</scope>
    <source>
        <strain evidence="1 2">NL-1719</strain>
    </source>
</reference>
<proteinExistence type="predicted"/>
<accession>A0ACD3AZI9</accession>
<protein>
    <submittedName>
        <fullName evidence="1">Defective in Cullin neddylation protein 1</fullName>
    </submittedName>
</protein>
<organism evidence="1 2">
    <name type="scientific">Pluteus cervinus</name>
    <dbReference type="NCBI Taxonomy" id="181527"/>
    <lineage>
        <taxon>Eukaryota</taxon>
        <taxon>Fungi</taxon>
        <taxon>Dikarya</taxon>
        <taxon>Basidiomycota</taxon>
        <taxon>Agaricomycotina</taxon>
        <taxon>Agaricomycetes</taxon>
        <taxon>Agaricomycetidae</taxon>
        <taxon>Agaricales</taxon>
        <taxon>Pluteineae</taxon>
        <taxon>Pluteaceae</taxon>
        <taxon>Pluteus</taxon>
    </lineage>
</organism>
<name>A0ACD3AZI9_9AGAR</name>
<dbReference type="EMBL" id="ML208301">
    <property type="protein sequence ID" value="TFK71230.1"/>
    <property type="molecule type" value="Genomic_DNA"/>
</dbReference>